<name>A0ABM6JNJ9_9GAMM</name>
<evidence type="ECO:0000256" key="5">
    <source>
        <dbReference type="ARBA" id="ARBA00023237"/>
    </source>
</evidence>
<proteinExistence type="inferred from homology"/>
<feature type="region of interest" description="Disordered" evidence="6">
    <location>
        <begin position="23"/>
        <end position="47"/>
    </location>
</feature>
<evidence type="ECO:0000313" key="9">
    <source>
        <dbReference type="Proteomes" id="UP000191820"/>
    </source>
</evidence>
<dbReference type="Proteomes" id="UP000191820">
    <property type="component" value="Chromosome"/>
</dbReference>
<reference evidence="8 9" key="1">
    <citation type="submission" date="2017-03" db="EMBL/GenBank/DDBJ databases">
        <title>Genome sequencing of Shewanella japonica KCTC 22435.</title>
        <authorList>
            <person name="Kim K.M."/>
        </authorList>
    </citation>
    <scope>NUCLEOTIDE SEQUENCE [LARGE SCALE GENOMIC DNA]</scope>
    <source>
        <strain evidence="8 9">KCTC 22435</strain>
    </source>
</reference>
<organism evidence="8 9">
    <name type="scientific">Shewanella japonica</name>
    <dbReference type="NCBI Taxonomy" id="93973"/>
    <lineage>
        <taxon>Bacteria</taxon>
        <taxon>Pseudomonadati</taxon>
        <taxon>Pseudomonadota</taxon>
        <taxon>Gammaproteobacteria</taxon>
        <taxon>Alteromonadales</taxon>
        <taxon>Shewanellaceae</taxon>
        <taxon>Shewanella</taxon>
    </lineage>
</organism>
<comment type="subcellular location">
    <subcellularLocation>
        <location evidence="1">Cell outer membrane</location>
    </subcellularLocation>
</comment>
<sequence length="453" mass="51663">MSNFSRLCAILLCTSPLMSYASDNSPSTATSTNTTQTSKTQESESEKYFPSTWGVGIGMRRADIPYATEADVVTDVMPLIEFENDYFFIDGLEAGVHLWSHQEHQVNLYTRFRFVDIPQEYQNQTQSDAFDFGVQYRFQKDGLEADVAFLSDGDKRYYAYTRTQYHWTAGDWQLNPYAEFQWKGDSFNEHYYGLDQIDPGAGLAFSAGLNTRYHLASNLYLLANFGVTRLEDDIYDLPTIENQYQLESFFGFGFYPDAKRPNTNPIPKESGEFLRVAHGWATPSNLNDILTGNAKGDRYNNQMTSLFYGIPLTDNLFTLPIDLYFTAGGVWHHDSEVQDNLAEGVIGVKAFYTFDLGWRFRLGVAEGLSYVSDVTYIEGSELDEKDYRPSKLLNYLDFSFDVNLGDVFNHAPLQNAWLGYSIHHRSGIFETSSAFGRIKGGSNYNTIYVQWHF</sequence>
<feature type="chain" id="PRO_5046024006" evidence="7">
    <location>
        <begin position="22"/>
        <end position="453"/>
    </location>
</feature>
<feature type="signal peptide" evidence="7">
    <location>
        <begin position="1"/>
        <end position="21"/>
    </location>
</feature>
<comment type="similarity">
    <text evidence="2">Belongs to the MipA/OmpV family.</text>
</comment>
<dbReference type="InterPro" id="IPR010583">
    <property type="entry name" value="MipA"/>
</dbReference>
<dbReference type="Pfam" id="PF06629">
    <property type="entry name" value="MipA"/>
    <property type="match status" value="1"/>
</dbReference>
<dbReference type="RefSeq" id="WP_080916629.1">
    <property type="nucleotide sequence ID" value="NZ_CP020472.1"/>
</dbReference>
<keyword evidence="3 7" id="KW-0732">Signal</keyword>
<keyword evidence="5" id="KW-0998">Cell outer membrane</keyword>
<evidence type="ECO:0000256" key="7">
    <source>
        <dbReference type="SAM" id="SignalP"/>
    </source>
</evidence>
<accession>A0ABM6JNJ9</accession>
<evidence type="ECO:0000256" key="2">
    <source>
        <dbReference type="ARBA" id="ARBA00005722"/>
    </source>
</evidence>
<protein>
    <submittedName>
        <fullName evidence="8">MltA-interacting MipA family protein</fullName>
    </submittedName>
</protein>
<evidence type="ECO:0000256" key="3">
    <source>
        <dbReference type="ARBA" id="ARBA00022729"/>
    </source>
</evidence>
<keyword evidence="9" id="KW-1185">Reference proteome</keyword>
<dbReference type="EMBL" id="CP020472">
    <property type="protein sequence ID" value="ARD23671.1"/>
    <property type="molecule type" value="Genomic_DNA"/>
</dbReference>
<dbReference type="PANTHER" id="PTHR38776">
    <property type="entry name" value="MLTA-INTERACTING PROTEIN-RELATED"/>
    <property type="match status" value="1"/>
</dbReference>
<dbReference type="PANTHER" id="PTHR38776:SF1">
    <property type="entry name" value="MLTA-INTERACTING PROTEIN-RELATED"/>
    <property type="match status" value="1"/>
</dbReference>
<gene>
    <name evidence="8" type="ORF">SJ2017_3420</name>
</gene>
<keyword evidence="4" id="KW-0472">Membrane</keyword>
<evidence type="ECO:0000313" key="8">
    <source>
        <dbReference type="EMBL" id="ARD23671.1"/>
    </source>
</evidence>
<evidence type="ECO:0000256" key="6">
    <source>
        <dbReference type="SAM" id="MobiDB-lite"/>
    </source>
</evidence>
<feature type="compositionally biased region" description="Low complexity" evidence="6">
    <location>
        <begin position="23"/>
        <end position="40"/>
    </location>
</feature>
<evidence type="ECO:0000256" key="1">
    <source>
        <dbReference type="ARBA" id="ARBA00004442"/>
    </source>
</evidence>
<evidence type="ECO:0000256" key="4">
    <source>
        <dbReference type="ARBA" id="ARBA00023136"/>
    </source>
</evidence>